<dbReference type="Pfam" id="PF05016">
    <property type="entry name" value="ParE_toxin"/>
    <property type="match status" value="1"/>
</dbReference>
<evidence type="ECO:0000256" key="1">
    <source>
        <dbReference type="ARBA" id="ARBA00022649"/>
    </source>
</evidence>
<dbReference type="OrthoDB" id="1362197at2"/>
<dbReference type="Proteomes" id="UP000266441">
    <property type="component" value="Unassembled WGS sequence"/>
</dbReference>
<sequence length="55" mass="6752">MKIRILKSFRDKLDRQVEYIARDKQGTARKFKSDLLKRISQIPQMPLKKQKFHFF</sequence>
<dbReference type="Gene3D" id="3.30.2310.20">
    <property type="entry name" value="RelE-like"/>
    <property type="match status" value="1"/>
</dbReference>
<evidence type="ECO:0008006" key="4">
    <source>
        <dbReference type="Google" id="ProtNLM"/>
    </source>
</evidence>
<gene>
    <name evidence="2" type="ORF">D1164_12195</name>
</gene>
<dbReference type="InterPro" id="IPR007712">
    <property type="entry name" value="RelE/ParE_toxin"/>
</dbReference>
<keyword evidence="1" id="KW-1277">Toxin-antitoxin system</keyword>
<evidence type="ECO:0000313" key="2">
    <source>
        <dbReference type="EMBL" id="RIH64800.1"/>
    </source>
</evidence>
<organism evidence="2 3">
    <name type="scientific">Mariniphaga sediminis</name>
    <dbReference type="NCBI Taxonomy" id="1628158"/>
    <lineage>
        <taxon>Bacteria</taxon>
        <taxon>Pseudomonadati</taxon>
        <taxon>Bacteroidota</taxon>
        <taxon>Bacteroidia</taxon>
        <taxon>Marinilabiliales</taxon>
        <taxon>Prolixibacteraceae</taxon>
        <taxon>Mariniphaga</taxon>
    </lineage>
</organism>
<dbReference type="EMBL" id="QWET01000008">
    <property type="protein sequence ID" value="RIH64800.1"/>
    <property type="molecule type" value="Genomic_DNA"/>
</dbReference>
<proteinExistence type="predicted"/>
<reference evidence="2 3" key="1">
    <citation type="journal article" date="2015" name="Int. J. Syst. Evol. Microbiol.">
        <title>Mariniphaga sediminis sp. nov., isolated from coastal sediment.</title>
        <authorList>
            <person name="Wang F.Q."/>
            <person name="Shen Q.Y."/>
            <person name="Chen G.J."/>
            <person name="Du Z.J."/>
        </authorList>
    </citation>
    <scope>NUCLEOTIDE SEQUENCE [LARGE SCALE GENOMIC DNA]</scope>
    <source>
        <strain evidence="2 3">SY21</strain>
    </source>
</reference>
<evidence type="ECO:0000313" key="3">
    <source>
        <dbReference type="Proteomes" id="UP000266441"/>
    </source>
</evidence>
<name>A0A399D326_9BACT</name>
<dbReference type="AlphaFoldDB" id="A0A399D326"/>
<protein>
    <recommendedName>
        <fullName evidence="4">Type II toxin-antitoxin system RelE/ParE family toxin</fullName>
    </recommendedName>
</protein>
<dbReference type="InterPro" id="IPR035093">
    <property type="entry name" value="RelE/ParE_toxin_dom_sf"/>
</dbReference>
<keyword evidence="3" id="KW-1185">Reference proteome</keyword>
<comment type="caution">
    <text evidence="2">The sequence shown here is derived from an EMBL/GenBank/DDBJ whole genome shotgun (WGS) entry which is preliminary data.</text>
</comment>
<accession>A0A399D326</accession>